<dbReference type="EMBL" id="UINC01003501">
    <property type="protein sequence ID" value="SVA06871.1"/>
    <property type="molecule type" value="Genomic_DNA"/>
</dbReference>
<dbReference type="InterPro" id="IPR036086">
    <property type="entry name" value="ParB/Sulfiredoxin_sf"/>
</dbReference>
<dbReference type="Gene3D" id="3.40.50.150">
    <property type="entry name" value="Vaccinia Virus protein VP39"/>
    <property type="match status" value="1"/>
</dbReference>
<dbReference type="SUPFAM" id="SSF53335">
    <property type="entry name" value="S-adenosyl-L-methionine-dependent methyltransferases"/>
    <property type="match status" value="1"/>
</dbReference>
<organism evidence="2">
    <name type="scientific">marine metagenome</name>
    <dbReference type="NCBI Taxonomy" id="408172"/>
    <lineage>
        <taxon>unclassified sequences</taxon>
        <taxon>metagenomes</taxon>
        <taxon>ecological metagenomes</taxon>
    </lineage>
</organism>
<proteinExistence type="predicted"/>
<feature type="domain" description="Methyltransferase type 11" evidence="1">
    <location>
        <begin position="273"/>
        <end position="344"/>
    </location>
</feature>
<gene>
    <name evidence="2" type="ORF">METZ01_LOCUS59725</name>
</gene>
<dbReference type="CDD" id="cd02440">
    <property type="entry name" value="AdoMet_MTases"/>
    <property type="match status" value="1"/>
</dbReference>
<evidence type="ECO:0000313" key="2">
    <source>
        <dbReference type="EMBL" id="SVA06871.1"/>
    </source>
</evidence>
<name>A0A381SU99_9ZZZZ</name>
<sequence length="431" mass="50249">MKRTFKQIVENHIALKSFFILYKHYNNNKITLSELLVKKPYKLQKYLGFPCKTTLPLNKLLIGQQAGYPLKKWIELTNEYSRISTLVKKSPYVSYLRSDLNDESDDEDFKNTDYFIMGKTCLIYKGHFMGKTTESGIIDWMKEYKKMFFSMKTGKQYHSNEMQGIGHSKPGSWIWVKKIKQSNYYEIVDGHHRCAIHYVKGDSHINVKIADESYSYLQETILKSQQIHDFEYYQPLNKPEIESWKLIRNCDDRLTMMFKFLNESGIDGKSYIDLPCSYGYFLSSFKDKGFKVKGVDIDKSSVKIGKIINGLAADEILQCNIMDFLKKSDNQFHIVSCLSILHHFVMGYIDHSHITLIHLLDKITKKVLFLDTGQAHEKQYAGKLEDWTDEYIIDLIKDNTGFKDVIRLGSDSDNMGNQQQNNSRTLFACIK</sequence>
<dbReference type="AlphaFoldDB" id="A0A381SU99"/>
<dbReference type="SUPFAM" id="SSF110849">
    <property type="entry name" value="ParB/Sulfiredoxin"/>
    <property type="match status" value="1"/>
</dbReference>
<reference evidence="2" key="1">
    <citation type="submission" date="2018-05" db="EMBL/GenBank/DDBJ databases">
        <authorList>
            <person name="Lanie J.A."/>
            <person name="Ng W.-L."/>
            <person name="Kazmierczak K.M."/>
            <person name="Andrzejewski T.M."/>
            <person name="Davidsen T.M."/>
            <person name="Wayne K.J."/>
            <person name="Tettelin H."/>
            <person name="Glass J.I."/>
            <person name="Rusch D."/>
            <person name="Podicherti R."/>
            <person name="Tsui H.-C.T."/>
            <person name="Winkler M.E."/>
        </authorList>
    </citation>
    <scope>NUCLEOTIDE SEQUENCE</scope>
</reference>
<evidence type="ECO:0000259" key="1">
    <source>
        <dbReference type="Pfam" id="PF08241"/>
    </source>
</evidence>
<dbReference type="InterPro" id="IPR013216">
    <property type="entry name" value="Methyltransf_11"/>
</dbReference>
<protein>
    <recommendedName>
        <fullName evidence="1">Methyltransferase type 11 domain-containing protein</fullName>
    </recommendedName>
</protein>
<dbReference type="InterPro" id="IPR029063">
    <property type="entry name" value="SAM-dependent_MTases_sf"/>
</dbReference>
<accession>A0A381SU99</accession>
<dbReference type="Pfam" id="PF08241">
    <property type="entry name" value="Methyltransf_11"/>
    <property type="match status" value="1"/>
</dbReference>
<dbReference type="GO" id="GO:0008757">
    <property type="term" value="F:S-adenosylmethionine-dependent methyltransferase activity"/>
    <property type="evidence" value="ECO:0007669"/>
    <property type="project" value="InterPro"/>
</dbReference>